<dbReference type="Gene3D" id="3.90.1150.200">
    <property type="match status" value="1"/>
</dbReference>
<proteinExistence type="predicted"/>
<dbReference type="STRING" id="1391627.SAMN05216464_104355"/>
<reference evidence="2 3" key="1">
    <citation type="submission" date="2016-10" db="EMBL/GenBank/DDBJ databases">
        <authorList>
            <person name="de Groot N.N."/>
        </authorList>
    </citation>
    <scope>NUCLEOTIDE SEQUENCE [LARGE SCALE GENOMIC DNA]</scope>
    <source>
        <strain evidence="2 3">47C3B</strain>
    </source>
</reference>
<dbReference type="SUPFAM" id="SSF159888">
    <property type="entry name" value="YdhG-like"/>
    <property type="match status" value="1"/>
</dbReference>
<dbReference type="OrthoDB" id="115213at2"/>
<name>A0A1G7B179_9SPHI</name>
<dbReference type="Proteomes" id="UP000199072">
    <property type="component" value="Unassembled WGS sequence"/>
</dbReference>
<dbReference type="Pfam" id="PF08818">
    <property type="entry name" value="DUF1801"/>
    <property type="match status" value="1"/>
</dbReference>
<dbReference type="InterPro" id="IPR014922">
    <property type="entry name" value="YdhG-like"/>
</dbReference>
<accession>A0A1G7B179</accession>
<keyword evidence="3" id="KW-1185">Reference proteome</keyword>
<feature type="domain" description="YdhG-like" evidence="1">
    <location>
        <begin position="19"/>
        <end position="111"/>
    </location>
</feature>
<gene>
    <name evidence="2" type="ORF">SAMN05216464_104355</name>
</gene>
<sequence length="124" mass="14064">MNKPLNIDEYITGFPANVQQLLEQLRAIIKAAAPQATEVISYAMPAFKQHTVLVYFAGYANHIGFYPTSSGIEAFKEEFTARNYKWSKGAVQFPLNQPLPAELITRIVKFRLNQDMEKAKAKKK</sequence>
<evidence type="ECO:0000259" key="1">
    <source>
        <dbReference type="Pfam" id="PF08818"/>
    </source>
</evidence>
<dbReference type="EMBL" id="FNAI01000004">
    <property type="protein sequence ID" value="SDE20878.1"/>
    <property type="molecule type" value="Genomic_DNA"/>
</dbReference>
<evidence type="ECO:0000313" key="2">
    <source>
        <dbReference type="EMBL" id="SDE20878.1"/>
    </source>
</evidence>
<organism evidence="2 3">
    <name type="scientific">Mucilaginibacter pineti</name>
    <dbReference type="NCBI Taxonomy" id="1391627"/>
    <lineage>
        <taxon>Bacteria</taxon>
        <taxon>Pseudomonadati</taxon>
        <taxon>Bacteroidota</taxon>
        <taxon>Sphingobacteriia</taxon>
        <taxon>Sphingobacteriales</taxon>
        <taxon>Sphingobacteriaceae</taxon>
        <taxon>Mucilaginibacter</taxon>
    </lineage>
</organism>
<dbReference type="AlphaFoldDB" id="A0A1G7B179"/>
<evidence type="ECO:0000313" key="3">
    <source>
        <dbReference type="Proteomes" id="UP000199072"/>
    </source>
</evidence>
<protein>
    <submittedName>
        <fullName evidence="2">Uncharacterized conserved protein YdhG, YjbR/CyaY-like superfamily, DUF1801 family</fullName>
    </submittedName>
</protein>
<dbReference type="RefSeq" id="WP_091149551.1">
    <property type="nucleotide sequence ID" value="NZ_FNAI01000004.1"/>
</dbReference>